<protein>
    <submittedName>
        <fullName evidence="1">Uncharacterized protein</fullName>
    </submittedName>
</protein>
<organism evidence="1 2">
    <name type="scientific">Tulasnella calospora MUT 4182</name>
    <dbReference type="NCBI Taxonomy" id="1051891"/>
    <lineage>
        <taxon>Eukaryota</taxon>
        <taxon>Fungi</taxon>
        <taxon>Dikarya</taxon>
        <taxon>Basidiomycota</taxon>
        <taxon>Agaricomycotina</taxon>
        <taxon>Agaricomycetes</taxon>
        <taxon>Cantharellales</taxon>
        <taxon>Tulasnellaceae</taxon>
        <taxon>Tulasnella</taxon>
    </lineage>
</organism>
<keyword evidence="2" id="KW-1185">Reference proteome</keyword>
<evidence type="ECO:0000313" key="2">
    <source>
        <dbReference type="Proteomes" id="UP000054248"/>
    </source>
</evidence>
<dbReference type="HOGENOM" id="CLU_1385091_0_0_1"/>
<dbReference type="AlphaFoldDB" id="A0A0C3L8I8"/>
<gene>
    <name evidence="1" type="ORF">M407DRAFT_32509</name>
</gene>
<proteinExistence type="predicted"/>
<dbReference type="Proteomes" id="UP000054248">
    <property type="component" value="Unassembled WGS sequence"/>
</dbReference>
<accession>A0A0C3L8I8</accession>
<dbReference type="OrthoDB" id="3249778at2759"/>
<sequence length="197" mass="21664">MTNRPPWLHPPPSCEGDIYLSLIEDELRFFVGLVAHKGAAVDEGGITYEFEEPYNLFGPRSPWTTAISWGESAQRVVWAYGAPSQELLCGVSIPSDGDPLEDCGNNMEQAIVRWQIPHGENDFTRCLTFDESTGVSVIAMASGHIWIADPTTPSVELVTPFSPVSLICPDPAWPSTHPIPWLRGISKSRTLDEDLGD</sequence>
<reference evidence="2" key="2">
    <citation type="submission" date="2015-01" db="EMBL/GenBank/DDBJ databases">
        <title>Evolutionary Origins and Diversification of the Mycorrhizal Mutualists.</title>
        <authorList>
            <consortium name="DOE Joint Genome Institute"/>
            <consortium name="Mycorrhizal Genomics Consortium"/>
            <person name="Kohler A."/>
            <person name="Kuo A."/>
            <person name="Nagy L.G."/>
            <person name="Floudas D."/>
            <person name="Copeland A."/>
            <person name="Barry K.W."/>
            <person name="Cichocki N."/>
            <person name="Veneault-Fourrey C."/>
            <person name="LaButti K."/>
            <person name="Lindquist E.A."/>
            <person name="Lipzen A."/>
            <person name="Lundell T."/>
            <person name="Morin E."/>
            <person name="Murat C."/>
            <person name="Riley R."/>
            <person name="Ohm R."/>
            <person name="Sun H."/>
            <person name="Tunlid A."/>
            <person name="Henrissat B."/>
            <person name="Grigoriev I.V."/>
            <person name="Hibbett D.S."/>
            <person name="Martin F."/>
        </authorList>
    </citation>
    <scope>NUCLEOTIDE SEQUENCE [LARGE SCALE GENOMIC DNA]</scope>
    <source>
        <strain evidence="2">MUT 4182</strain>
    </source>
</reference>
<reference evidence="1 2" key="1">
    <citation type="submission" date="2014-04" db="EMBL/GenBank/DDBJ databases">
        <authorList>
            <consortium name="DOE Joint Genome Institute"/>
            <person name="Kuo A."/>
            <person name="Girlanda M."/>
            <person name="Perotto S."/>
            <person name="Kohler A."/>
            <person name="Nagy L.G."/>
            <person name="Floudas D."/>
            <person name="Copeland A."/>
            <person name="Barry K.W."/>
            <person name="Cichocki N."/>
            <person name="Veneault-Fourrey C."/>
            <person name="LaButti K."/>
            <person name="Lindquist E.A."/>
            <person name="Lipzen A."/>
            <person name="Lundell T."/>
            <person name="Morin E."/>
            <person name="Murat C."/>
            <person name="Sun H."/>
            <person name="Tunlid A."/>
            <person name="Henrissat B."/>
            <person name="Grigoriev I.V."/>
            <person name="Hibbett D.S."/>
            <person name="Martin F."/>
            <person name="Nordberg H.P."/>
            <person name="Cantor M.N."/>
            <person name="Hua S.X."/>
        </authorList>
    </citation>
    <scope>NUCLEOTIDE SEQUENCE [LARGE SCALE GENOMIC DNA]</scope>
    <source>
        <strain evidence="1 2">MUT 4182</strain>
    </source>
</reference>
<name>A0A0C3L8I8_9AGAM</name>
<dbReference type="EMBL" id="KN823341">
    <property type="protein sequence ID" value="KIO17812.1"/>
    <property type="molecule type" value="Genomic_DNA"/>
</dbReference>
<evidence type="ECO:0000313" key="1">
    <source>
        <dbReference type="EMBL" id="KIO17812.1"/>
    </source>
</evidence>